<gene>
    <name evidence="9" type="primary">LOC107821747</name>
</gene>
<reference evidence="9" key="2">
    <citation type="submission" date="2025-08" db="UniProtKB">
        <authorList>
            <consortium name="RefSeq"/>
        </authorList>
    </citation>
    <scope>IDENTIFICATION</scope>
    <source>
        <tissue evidence="9">Leaf</tissue>
    </source>
</reference>
<dbReference type="NCBIfam" id="NF004825">
    <property type="entry name" value="PRK06181.1"/>
    <property type="match status" value="1"/>
</dbReference>
<reference evidence="8" key="1">
    <citation type="journal article" date="2014" name="Nat. Commun.">
        <title>The tobacco genome sequence and its comparison with those of tomato and potato.</title>
        <authorList>
            <person name="Sierro N."/>
            <person name="Battey J.N."/>
            <person name="Ouadi S."/>
            <person name="Bakaher N."/>
            <person name="Bovet L."/>
            <person name="Willig A."/>
            <person name="Goepfert S."/>
            <person name="Peitsch M.C."/>
            <person name="Ivanov N.V."/>
        </authorList>
    </citation>
    <scope>NUCLEOTIDE SEQUENCE [LARGE SCALE GENOMIC DNA]</scope>
</reference>
<evidence type="ECO:0000256" key="2">
    <source>
        <dbReference type="ARBA" id="ARBA00006484"/>
    </source>
</evidence>
<evidence type="ECO:0000256" key="1">
    <source>
        <dbReference type="ARBA" id="ARBA00004606"/>
    </source>
</evidence>
<protein>
    <submittedName>
        <fullName evidence="9">11-beta-hydroxysteroid dehydrogenase 1A-like</fullName>
    </submittedName>
    <submittedName>
        <fullName evidence="9">11-beta-hydroxysteroid dehydrogenase 1B-like isoform X1</fullName>
    </submittedName>
</protein>
<dbReference type="PANTHER" id="PTHR43391">
    <property type="entry name" value="RETINOL DEHYDROGENASE-RELATED"/>
    <property type="match status" value="1"/>
</dbReference>
<sequence length="327" mass="36545">MASNYYFFHTLTTLLFTPLVLGTLCVIFPFFCIFRIVLFLYRLVVSENMKGKVVLITGASSGIGEELAYEYARRGSSIVIVARREEQLRKVAEKARSLGSPDVLSIRADVSNVDDCKRLVDQTVNHFGRLDHLVNNAGISSVCSINDVTDITKYTSVMDINFWGSVYPTYFAIPHLKKTRGKVFVNSSSVAILHPPSLSFYTASKAALIGFYETMRLELAPEISITIATLGFTDSEIIRGKHLKDGVLQVESELANNVVVLPVISSSDCAKSIVSAICRKKRYITEPKYFWVLFFAKTACPQAFEWYYRTFMLKLCTGGLQSQGKKA</sequence>
<dbReference type="GO" id="GO:0016020">
    <property type="term" value="C:membrane"/>
    <property type="evidence" value="ECO:0007669"/>
    <property type="project" value="UniProtKB-SubCell"/>
</dbReference>
<dbReference type="SUPFAM" id="SSF51735">
    <property type="entry name" value="NAD(P)-binding Rossmann-fold domains"/>
    <property type="match status" value="1"/>
</dbReference>
<dbReference type="Gene3D" id="3.40.50.720">
    <property type="entry name" value="NAD(P)-binding Rossmann-like Domain"/>
    <property type="match status" value="1"/>
</dbReference>
<dbReference type="KEGG" id="nta:107821747"/>
<comment type="similarity">
    <text evidence="2 6">Belongs to the short-chain dehydrogenases/reductases (SDR) family.</text>
</comment>
<evidence type="ECO:0000256" key="6">
    <source>
        <dbReference type="RuleBase" id="RU000363"/>
    </source>
</evidence>
<dbReference type="GeneID" id="107821747"/>
<dbReference type="RefSeq" id="XP_016503680.1">
    <property type="nucleotide sequence ID" value="XM_016648194.2"/>
</dbReference>
<dbReference type="Proteomes" id="UP000790787">
    <property type="component" value="Chromosome 5"/>
</dbReference>
<dbReference type="SMR" id="A0A1S4CRE7"/>
<accession>A0A1S4CRE7</accession>
<evidence type="ECO:0000256" key="3">
    <source>
        <dbReference type="ARBA" id="ARBA00022857"/>
    </source>
</evidence>
<dbReference type="InterPro" id="IPR002347">
    <property type="entry name" value="SDR_fam"/>
</dbReference>
<evidence type="ECO:0000313" key="9">
    <source>
        <dbReference type="RefSeq" id="XP_016503680.1"/>
    </source>
</evidence>
<dbReference type="PaxDb" id="4097-A0A1S4CRE7"/>
<dbReference type="OrthoDB" id="47007at2759"/>
<organism evidence="8 9">
    <name type="scientific">Nicotiana tabacum</name>
    <name type="common">Common tobacco</name>
    <dbReference type="NCBI Taxonomy" id="4097"/>
    <lineage>
        <taxon>Eukaryota</taxon>
        <taxon>Viridiplantae</taxon>
        <taxon>Streptophyta</taxon>
        <taxon>Embryophyta</taxon>
        <taxon>Tracheophyta</taxon>
        <taxon>Spermatophyta</taxon>
        <taxon>Magnoliopsida</taxon>
        <taxon>eudicotyledons</taxon>
        <taxon>Gunneridae</taxon>
        <taxon>Pentapetalae</taxon>
        <taxon>asterids</taxon>
        <taxon>lamiids</taxon>
        <taxon>Solanales</taxon>
        <taxon>Solanaceae</taxon>
        <taxon>Nicotianoideae</taxon>
        <taxon>Nicotianeae</taxon>
        <taxon>Nicotiana</taxon>
    </lineage>
</organism>
<dbReference type="PRINTS" id="PR00081">
    <property type="entry name" value="GDHRDH"/>
</dbReference>
<dbReference type="Pfam" id="PF00106">
    <property type="entry name" value="adh_short"/>
    <property type="match status" value="1"/>
</dbReference>
<dbReference type="InterPro" id="IPR020904">
    <property type="entry name" value="Sc_DH/Rdtase_CS"/>
</dbReference>
<evidence type="ECO:0000313" key="8">
    <source>
        <dbReference type="Proteomes" id="UP000790787"/>
    </source>
</evidence>
<dbReference type="GO" id="GO:0005829">
    <property type="term" value="C:cytosol"/>
    <property type="evidence" value="ECO:0000318"/>
    <property type="project" value="GO_Central"/>
</dbReference>
<dbReference type="PROSITE" id="PS00061">
    <property type="entry name" value="ADH_SHORT"/>
    <property type="match status" value="1"/>
</dbReference>
<keyword evidence="7" id="KW-0812">Transmembrane</keyword>
<proteinExistence type="inferred from homology"/>
<dbReference type="AlphaFoldDB" id="A0A1S4CRE7"/>
<comment type="subcellular location">
    <subcellularLocation>
        <location evidence="1">Membrane</location>
        <topology evidence="1">Single-pass type II membrane protein</topology>
    </subcellularLocation>
</comment>
<keyword evidence="8" id="KW-1185">Reference proteome</keyword>
<dbReference type="GO" id="GO:0016491">
    <property type="term" value="F:oxidoreductase activity"/>
    <property type="evidence" value="ECO:0000318"/>
    <property type="project" value="GO_Central"/>
</dbReference>
<keyword evidence="3" id="KW-0521">NADP</keyword>
<keyword evidence="7" id="KW-0472">Membrane</keyword>
<evidence type="ECO:0000256" key="5">
    <source>
        <dbReference type="ARBA" id="ARBA00023002"/>
    </source>
</evidence>
<evidence type="ECO:0000256" key="7">
    <source>
        <dbReference type="SAM" id="Phobius"/>
    </source>
</evidence>
<name>A0A1S4CRE7_TOBAC</name>
<keyword evidence="4" id="KW-0735">Signal-anchor</keyword>
<dbReference type="RefSeq" id="XP_016503680.1">
    <property type="nucleotide sequence ID" value="XM_016648194.1"/>
</dbReference>
<dbReference type="InterPro" id="IPR036291">
    <property type="entry name" value="NAD(P)-bd_dom_sf"/>
</dbReference>
<dbReference type="PANTHER" id="PTHR43391:SF91">
    <property type="entry name" value="OS04G0390700 PROTEIN"/>
    <property type="match status" value="1"/>
</dbReference>
<keyword evidence="7" id="KW-1133">Transmembrane helix</keyword>
<evidence type="ECO:0000256" key="4">
    <source>
        <dbReference type="ARBA" id="ARBA00022968"/>
    </source>
</evidence>
<feature type="transmembrane region" description="Helical" evidence="7">
    <location>
        <begin position="20"/>
        <end position="41"/>
    </location>
</feature>
<dbReference type="STRING" id="4097.A0A1S4CRE7"/>
<dbReference type="PRINTS" id="PR00080">
    <property type="entry name" value="SDRFAMILY"/>
</dbReference>
<keyword evidence="5" id="KW-0560">Oxidoreductase</keyword>